<dbReference type="GO" id="GO:0046872">
    <property type="term" value="F:metal ion binding"/>
    <property type="evidence" value="ECO:0007669"/>
    <property type="project" value="UniProtKB-KW"/>
</dbReference>
<keyword evidence="4" id="KW-0249">Electron transport</keyword>
<keyword evidence="3 6" id="KW-0479">Metal-binding</keyword>
<name>A0A5R9QDQ7_9GAMM</name>
<proteinExistence type="predicted"/>
<dbReference type="PROSITE" id="PS51007">
    <property type="entry name" value="CYTC"/>
    <property type="match status" value="3"/>
</dbReference>
<dbReference type="SUPFAM" id="SSF46626">
    <property type="entry name" value="Cytochrome c"/>
    <property type="match status" value="3"/>
</dbReference>
<keyword evidence="5 6" id="KW-0408">Iron</keyword>
<keyword evidence="2 6" id="KW-0349">Heme</keyword>
<reference evidence="8 9" key="1">
    <citation type="journal article" date="2017" name="Eur. J. Clin. Microbiol. Infect. Dis.">
        <title>Uncommonly isolated clinical Pseudomonas: identification and phylogenetic assignation.</title>
        <authorList>
            <person name="Mulet M."/>
            <person name="Gomila M."/>
            <person name="Ramirez A."/>
            <person name="Cardew S."/>
            <person name="Moore E.R."/>
            <person name="Lalucat J."/>
            <person name="Garcia-Valdes E."/>
        </authorList>
    </citation>
    <scope>NUCLEOTIDE SEQUENCE [LARGE SCALE GENOMIC DNA]</scope>
    <source>
        <strain evidence="8 9">SD129</strain>
    </source>
</reference>
<dbReference type="Proteomes" id="UP000306753">
    <property type="component" value="Unassembled WGS sequence"/>
</dbReference>
<evidence type="ECO:0000256" key="5">
    <source>
        <dbReference type="ARBA" id="ARBA00023004"/>
    </source>
</evidence>
<dbReference type="InterPro" id="IPR036909">
    <property type="entry name" value="Cyt_c-like_dom_sf"/>
</dbReference>
<evidence type="ECO:0000256" key="4">
    <source>
        <dbReference type="ARBA" id="ARBA00022982"/>
    </source>
</evidence>
<feature type="domain" description="Cytochrome c" evidence="7">
    <location>
        <begin position="88"/>
        <end position="174"/>
    </location>
</feature>
<dbReference type="InterPro" id="IPR050597">
    <property type="entry name" value="Cytochrome_c_Oxidase_Subunit"/>
</dbReference>
<dbReference type="Gene3D" id="1.10.760.10">
    <property type="entry name" value="Cytochrome c-like domain"/>
    <property type="match status" value="3"/>
</dbReference>
<evidence type="ECO:0000259" key="7">
    <source>
        <dbReference type="PROSITE" id="PS51007"/>
    </source>
</evidence>
<evidence type="ECO:0000313" key="8">
    <source>
        <dbReference type="EMBL" id="TLX63259.1"/>
    </source>
</evidence>
<organism evidence="8 9">
    <name type="scientific">Stutzerimonas nosocomialis</name>
    <dbReference type="NCBI Taxonomy" id="1056496"/>
    <lineage>
        <taxon>Bacteria</taxon>
        <taxon>Pseudomonadati</taxon>
        <taxon>Pseudomonadota</taxon>
        <taxon>Gammaproteobacteria</taxon>
        <taxon>Pseudomonadales</taxon>
        <taxon>Pseudomonadaceae</taxon>
        <taxon>Stutzerimonas</taxon>
    </lineage>
</organism>
<dbReference type="Pfam" id="PF13442">
    <property type="entry name" value="Cytochrome_CBB3"/>
    <property type="match status" value="1"/>
</dbReference>
<dbReference type="AlphaFoldDB" id="A0A5R9QDQ7"/>
<comment type="caution">
    <text evidence="8">The sequence shown here is derived from an EMBL/GenBank/DDBJ whole genome shotgun (WGS) entry which is preliminary data.</text>
</comment>
<evidence type="ECO:0000256" key="2">
    <source>
        <dbReference type="ARBA" id="ARBA00022617"/>
    </source>
</evidence>
<feature type="domain" description="Cytochrome c" evidence="7">
    <location>
        <begin position="186"/>
        <end position="283"/>
    </location>
</feature>
<sequence>MPFPSARRLLRRWLRWLTGAWKPVLATVALLGALAGLGGFALVSLGLVSISASSGHWPATAWLLHYAMRRAVHTQSMGIEAPPLDDPALVLKGAGHYHTGCVACHGGPGQQQSLIVRQMTPEPPLLAPRIAHWEARELFWIVRNGVKFTAMPAWPARQREDEVWALVAFLQAMPTMSTERYRQLALGERAGETARPVTPDHLRPLQDPLEPVLANCNRCHAADGGGRGEGAFPRLAGQSEAYLLGTLQAYARGQRHSGIMQPIAAGLEPEMMQALASHYAGLPAVARTDAPAPATLAEGQALAERGVPERGVPSCAQCHGPKAGPRNPMYPRIAGQYARYLKQQLELFTAGQRGGSEYAQVMHSAARRLTPGQIQALADYYASLPPQSAPALADEPSAAAPFPVPR</sequence>
<dbReference type="GO" id="GO:0020037">
    <property type="term" value="F:heme binding"/>
    <property type="evidence" value="ECO:0007669"/>
    <property type="project" value="InterPro"/>
</dbReference>
<dbReference type="GO" id="GO:0009055">
    <property type="term" value="F:electron transfer activity"/>
    <property type="evidence" value="ECO:0007669"/>
    <property type="project" value="InterPro"/>
</dbReference>
<dbReference type="PANTHER" id="PTHR33751">
    <property type="entry name" value="CBB3-TYPE CYTOCHROME C OXIDASE SUBUNIT FIXP"/>
    <property type="match status" value="1"/>
</dbReference>
<keyword evidence="9" id="KW-1185">Reference proteome</keyword>
<dbReference type="InterPro" id="IPR009056">
    <property type="entry name" value="Cyt_c-like_dom"/>
</dbReference>
<evidence type="ECO:0000313" key="9">
    <source>
        <dbReference type="Proteomes" id="UP000306753"/>
    </source>
</evidence>
<evidence type="ECO:0000256" key="3">
    <source>
        <dbReference type="ARBA" id="ARBA00022723"/>
    </source>
</evidence>
<evidence type="ECO:0000256" key="6">
    <source>
        <dbReference type="PROSITE-ProRule" id="PRU00433"/>
    </source>
</evidence>
<dbReference type="Pfam" id="PF00034">
    <property type="entry name" value="Cytochrom_C"/>
    <property type="match status" value="2"/>
</dbReference>
<accession>A0A5R9QDQ7</accession>
<feature type="domain" description="Cytochrome c" evidence="7">
    <location>
        <begin position="294"/>
        <end position="385"/>
    </location>
</feature>
<keyword evidence="1" id="KW-0813">Transport</keyword>
<evidence type="ECO:0000256" key="1">
    <source>
        <dbReference type="ARBA" id="ARBA00022448"/>
    </source>
</evidence>
<gene>
    <name evidence="8" type="ORF">DN820_12060</name>
</gene>
<dbReference type="EMBL" id="QLAG01000013">
    <property type="protein sequence ID" value="TLX63259.1"/>
    <property type="molecule type" value="Genomic_DNA"/>
</dbReference>
<dbReference type="PANTHER" id="PTHR33751:SF9">
    <property type="entry name" value="CYTOCHROME C4"/>
    <property type="match status" value="1"/>
</dbReference>
<protein>
    <submittedName>
        <fullName evidence="8">Cytochrome C</fullName>
    </submittedName>
</protein>
<dbReference type="RefSeq" id="WP_138411835.1">
    <property type="nucleotide sequence ID" value="NZ_QLAG01000013.1"/>
</dbReference>